<keyword evidence="17" id="KW-1185">Reference proteome</keyword>
<dbReference type="Gene3D" id="3.40.710.10">
    <property type="entry name" value="DD-peptidase/beta-lactamase superfamily"/>
    <property type="match status" value="1"/>
</dbReference>
<comment type="similarity">
    <text evidence="3 13">Belongs to the peptidase S11 family.</text>
</comment>
<keyword evidence="9" id="KW-0133">Cell shape</keyword>
<dbReference type="InterPro" id="IPR001967">
    <property type="entry name" value="Peptidase_S11_N"/>
</dbReference>
<evidence type="ECO:0000256" key="6">
    <source>
        <dbReference type="ARBA" id="ARBA00022670"/>
    </source>
</evidence>
<evidence type="ECO:0000256" key="8">
    <source>
        <dbReference type="ARBA" id="ARBA00022801"/>
    </source>
</evidence>
<evidence type="ECO:0000256" key="1">
    <source>
        <dbReference type="ARBA" id="ARBA00003217"/>
    </source>
</evidence>
<evidence type="ECO:0000256" key="5">
    <source>
        <dbReference type="ARBA" id="ARBA00022645"/>
    </source>
</evidence>
<organism evidence="16 17">
    <name type="scientific">Variovorax rhizosphaerae</name>
    <dbReference type="NCBI Taxonomy" id="1836200"/>
    <lineage>
        <taxon>Bacteria</taxon>
        <taxon>Pseudomonadati</taxon>
        <taxon>Pseudomonadota</taxon>
        <taxon>Betaproteobacteria</taxon>
        <taxon>Burkholderiales</taxon>
        <taxon>Comamonadaceae</taxon>
        <taxon>Variovorax</taxon>
    </lineage>
</organism>
<keyword evidence="10" id="KW-0573">Peptidoglycan synthesis</keyword>
<proteinExistence type="inferred from homology"/>
<dbReference type="SUPFAM" id="SSF69189">
    <property type="entry name" value="Penicillin-binding protein associated domain"/>
    <property type="match status" value="1"/>
</dbReference>
<keyword evidence="11" id="KW-0961">Cell wall biogenesis/degradation</keyword>
<protein>
    <recommendedName>
        <fullName evidence="4">serine-type D-Ala-D-Ala carboxypeptidase</fullName>
        <ecNumber evidence="4">3.4.16.4</ecNumber>
    </recommendedName>
</protein>
<comment type="function">
    <text evidence="1">Removes C-terminal D-alanyl residues from sugar-peptide cell wall precursors.</text>
</comment>
<dbReference type="EC" id="3.4.16.4" evidence="4"/>
<reference evidence="16 17" key="1">
    <citation type="submission" date="2024-03" db="EMBL/GenBank/DDBJ databases">
        <title>Novel species of the genus Variovorax.</title>
        <authorList>
            <person name="Liu Q."/>
            <person name="Xin Y.-H."/>
        </authorList>
    </citation>
    <scope>NUCLEOTIDE SEQUENCE [LARGE SCALE GENOMIC DNA]</scope>
    <source>
        <strain evidence="16 17">KACC 18900</strain>
    </source>
</reference>
<keyword evidence="6" id="KW-0645">Protease</keyword>
<feature type="chain" id="PRO_5045413141" description="serine-type D-Ala-D-Ala carboxypeptidase" evidence="14">
    <location>
        <begin position="26"/>
        <end position="389"/>
    </location>
</feature>
<keyword evidence="7 14" id="KW-0732">Signal</keyword>
<dbReference type="Gene3D" id="2.60.410.10">
    <property type="entry name" value="D-Ala-D-Ala carboxypeptidase, C-terminal domain"/>
    <property type="match status" value="1"/>
</dbReference>
<comment type="catalytic activity">
    <reaction evidence="12">
        <text>Preferential cleavage: (Ac)2-L-Lys-D-Ala-|-D-Ala. Also transpeptidation of peptidyl-alanyl moieties that are N-acyl substituents of D-alanine.</text>
        <dbReference type="EC" id="3.4.16.4"/>
    </reaction>
</comment>
<keyword evidence="8 16" id="KW-0378">Hydrolase</keyword>
<feature type="signal peptide" evidence="14">
    <location>
        <begin position="1"/>
        <end position="25"/>
    </location>
</feature>
<evidence type="ECO:0000256" key="10">
    <source>
        <dbReference type="ARBA" id="ARBA00022984"/>
    </source>
</evidence>
<keyword evidence="5 16" id="KW-0121">Carboxypeptidase</keyword>
<accession>A0ABU8WFX5</accession>
<comment type="pathway">
    <text evidence="2">Cell wall biogenesis; peptidoglycan biosynthesis.</text>
</comment>
<dbReference type="InterPro" id="IPR018044">
    <property type="entry name" value="Peptidase_S11"/>
</dbReference>
<dbReference type="InterPro" id="IPR012338">
    <property type="entry name" value="Beta-lactam/transpept-like"/>
</dbReference>
<sequence>MTRFTKALRALLLVAVLPFSVTAFAQVPAPPEVAARSFILLDVTANQILAQKDIDAPVEPASLTKLMTAYVVFDALRAKKITLAQTLPVSQRAWKMPGSRMFIDPKMQVPVEDLIKGLIVQSGNDATVALAEGVGGTVEHFVELMNEQAKALGMKNTAYKNPEGLTAPGHTTTARDLSILATRLLRDYPDDVKYYAIKKYRYPGTPSTNDTNRNLLLFRDPTVDGLKTGYTEAAGYCMIVTAKRDFPNLAGGRRLVSIVLGASSENARANESQKLLNWGYTAYDAVRLFDGGQPVATPAVWKGKQSTMKIGRVEPIVVAVPSGSASKIKTQIARPDPLVAPFTRNQPIGSLKVALGDQPVTEVPLVALEAVEQAGIMGRAWDAMRLWIK</sequence>
<evidence type="ECO:0000256" key="11">
    <source>
        <dbReference type="ARBA" id="ARBA00023316"/>
    </source>
</evidence>
<evidence type="ECO:0000256" key="7">
    <source>
        <dbReference type="ARBA" id="ARBA00022729"/>
    </source>
</evidence>
<evidence type="ECO:0000313" key="16">
    <source>
        <dbReference type="EMBL" id="MEJ8845708.1"/>
    </source>
</evidence>
<dbReference type="EMBL" id="JBBKZT010000001">
    <property type="protein sequence ID" value="MEJ8845708.1"/>
    <property type="molecule type" value="Genomic_DNA"/>
</dbReference>
<feature type="domain" description="Peptidase S11 D-Ala-D-Ala carboxypeptidase A C-terminal" evidence="15">
    <location>
        <begin position="283"/>
        <end position="373"/>
    </location>
</feature>
<dbReference type="Pfam" id="PF07943">
    <property type="entry name" value="PBP5_C"/>
    <property type="match status" value="1"/>
</dbReference>
<evidence type="ECO:0000256" key="13">
    <source>
        <dbReference type="RuleBase" id="RU004016"/>
    </source>
</evidence>
<evidence type="ECO:0000256" key="9">
    <source>
        <dbReference type="ARBA" id="ARBA00022960"/>
    </source>
</evidence>
<evidence type="ECO:0000256" key="4">
    <source>
        <dbReference type="ARBA" id="ARBA00012448"/>
    </source>
</evidence>
<dbReference type="InterPro" id="IPR012907">
    <property type="entry name" value="Peptidase_S11_C"/>
</dbReference>
<comment type="caution">
    <text evidence="16">The sequence shown here is derived from an EMBL/GenBank/DDBJ whole genome shotgun (WGS) entry which is preliminary data.</text>
</comment>
<evidence type="ECO:0000259" key="15">
    <source>
        <dbReference type="SMART" id="SM00936"/>
    </source>
</evidence>
<dbReference type="InterPro" id="IPR015956">
    <property type="entry name" value="Peniciliin-bd_prot_C_sf"/>
</dbReference>
<dbReference type="PRINTS" id="PR00725">
    <property type="entry name" value="DADACBPTASE1"/>
</dbReference>
<dbReference type="GO" id="GO:0004180">
    <property type="term" value="F:carboxypeptidase activity"/>
    <property type="evidence" value="ECO:0007669"/>
    <property type="project" value="UniProtKB-KW"/>
</dbReference>
<evidence type="ECO:0000256" key="12">
    <source>
        <dbReference type="ARBA" id="ARBA00034000"/>
    </source>
</evidence>
<gene>
    <name evidence="16" type="ORF">WKW82_03570</name>
</gene>
<dbReference type="Pfam" id="PF00768">
    <property type="entry name" value="Peptidase_S11"/>
    <property type="match status" value="1"/>
</dbReference>
<evidence type="ECO:0000256" key="2">
    <source>
        <dbReference type="ARBA" id="ARBA00004752"/>
    </source>
</evidence>
<dbReference type="SUPFAM" id="SSF56601">
    <property type="entry name" value="beta-lactamase/transpeptidase-like"/>
    <property type="match status" value="1"/>
</dbReference>
<dbReference type="RefSeq" id="WP_340340859.1">
    <property type="nucleotide sequence ID" value="NZ_JBBKZT010000001.1"/>
</dbReference>
<evidence type="ECO:0000256" key="3">
    <source>
        <dbReference type="ARBA" id="ARBA00007164"/>
    </source>
</evidence>
<name>A0ABU8WFX5_9BURK</name>
<evidence type="ECO:0000256" key="14">
    <source>
        <dbReference type="SAM" id="SignalP"/>
    </source>
</evidence>
<dbReference type="Proteomes" id="UP001385892">
    <property type="component" value="Unassembled WGS sequence"/>
</dbReference>
<evidence type="ECO:0000313" key="17">
    <source>
        <dbReference type="Proteomes" id="UP001385892"/>
    </source>
</evidence>
<dbReference type="PANTHER" id="PTHR21581">
    <property type="entry name" value="D-ALANYL-D-ALANINE CARBOXYPEPTIDASE"/>
    <property type="match status" value="1"/>
</dbReference>
<dbReference type="InterPro" id="IPR037167">
    <property type="entry name" value="Peptidase_S11_C_sf"/>
</dbReference>
<dbReference type="SMART" id="SM00936">
    <property type="entry name" value="PBP5_C"/>
    <property type="match status" value="1"/>
</dbReference>
<dbReference type="PANTHER" id="PTHR21581:SF6">
    <property type="entry name" value="TRAFFICKING PROTEIN PARTICLE COMPLEX SUBUNIT 12"/>
    <property type="match status" value="1"/>
</dbReference>